<sequence length="217" mass="23424">MGAVKKGQRHLSRRNNWWPPGWERQGGAAWPRVNQQEAAPLTSLKQVQKHAGRLQQGTKHDRSCLRRWAHKGVTTQKSKVLQSASERGPGRSCACGVWRDCQRPRARGVGQAGPREGGQGGRGHRGGGGGGGGCSSGPEATSHYLHTYDGNNIKHLGSQGRSSRTTLCMYMMYSQELELMTGAMAAALPVRPPARCSLARLTYSLAPSPSPSPSPRH</sequence>
<feature type="compositionally biased region" description="Polar residues" evidence="1">
    <location>
        <begin position="73"/>
        <end position="85"/>
    </location>
</feature>
<feature type="region of interest" description="Disordered" evidence="1">
    <location>
        <begin position="46"/>
        <end position="93"/>
    </location>
</feature>
<dbReference type="EMBL" id="JBBPBF010000012">
    <property type="protein sequence ID" value="KAK7611941.1"/>
    <property type="molecule type" value="Genomic_DNA"/>
</dbReference>
<feature type="region of interest" description="Disordered" evidence="1">
    <location>
        <begin position="1"/>
        <end position="27"/>
    </location>
</feature>
<name>A0ABR1N9S3_9PEZI</name>
<feature type="compositionally biased region" description="Basic residues" evidence="1">
    <location>
        <begin position="1"/>
        <end position="13"/>
    </location>
</feature>
<organism evidence="2 3">
    <name type="scientific">Phyllosticta paracitricarpa</name>
    <dbReference type="NCBI Taxonomy" id="2016321"/>
    <lineage>
        <taxon>Eukaryota</taxon>
        <taxon>Fungi</taxon>
        <taxon>Dikarya</taxon>
        <taxon>Ascomycota</taxon>
        <taxon>Pezizomycotina</taxon>
        <taxon>Dothideomycetes</taxon>
        <taxon>Dothideomycetes incertae sedis</taxon>
        <taxon>Botryosphaeriales</taxon>
        <taxon>Phyllostictaceae</taxon>
        <taxon>Phyllosticta</taxon>
    </lineage>
</organism>
<gene>
    <name evidence="2" type="ORF">JOL62DRAFT_53538</name>
</gene>
<accession>A0ABR1N9S3</accession>
<reference evidence="2 3" key="1">
    <citation type="submission" date="2024-04" db="EMBL/GenBank/DDBJ databases">
        <title>Phyllosticta paracitricarpa is synonymous to the EU quarantine fungus P. citricarpa based on phylogenomic analyses.</title>
        <authorList>
            <consortium name="Lawrence Berkeley National Laboratory"/>
            <person name="Van ingen-buijs V.A."/>
            <person name="Van westerhoven A.C."/>
            <person name="Haridas S."/>
            <person name="Skiadas P."/>
            <person name="Martin F."/>
            <person name="Groenewald J.Z."/>
            <person name="Crous P.W."/>
            <person name="Seidl M.F."/>
        </authorList>
    </citation>
    <scope>NUCLEOTIDE SEQUENCE [LARGE SCALE GENOMIC DNA]</scope>
    <source>
        <strain evidence="2 3">CBS 141358</strain>
    </source>
</reference>
<feature type="compositionally biased region" description="Gly residues" evidence="1">
    <location>
        <begin position="115"/>
        <end position="135"/>
    </location>
</feature>
<evidence type="ECO:0000313" key="2">
    <source>
        <dbReference type="EMBL" id="KAK7611941.1"/>
    </source>
</evidence>
<evidence type="ECO:0000256" key="1">
    <source>
        <dbReference type="SAM" id="MobiDB-lite"/>
    </source>
</evidence>
<dbReference type="Proteomes" id="UP001367316">
    <property type="component" value="Unassembled WGS sequence"/>
</dbReference>
<keyword evidence="3" id="KW-1185">Reference proteome</keyword>
<comment type="caution">
    <text evidence="2">The sequence shown here is derived from an EMBL/GenBank/DDBJ whole genome shotgun (WGS) entry which is preliminary data.</text>
</comment>
<protein>
    <submittedName>
        <fullName evidence="2">Uncharacterized protein</fullName>
    </submittedName>
</protein>
<evidence type="ECO:0000313" key="3">
    <source>
        <dbReference type="Proteomes" id="UP001367316"/>
    </source>
</evidence>
<proteinExistence type="predicted"/>
<feature type="region of interest" description="Disordered" evidence="1">
    <location>
        <begin position="105"/>
        <end position="138"/>
    </location>
</feature>